<name>A0AAE3XGZ1_9DEIO</name>
<dbReference type="RefSeq" id="WP_229756034.1">
    <property type="nucleotide sequence ID" value="NZ_BMHJ01000045.1"/>
</dbReference>
<proteinExistence type="predicted"/>
<accession>A0AAE3XGZ1</accession>
<dbReference type="InterPro" id="IPR036866">
    <property type="entry name" value="RibonucZ/Hydroxyglut_hydro"/>
</dbReference>
<comment type="caution">
    <text evidence="2">The sequence shown here is derived from an EMBL/GenBank/DDBJ whole genome shotgun (WGS) entry which is preliminary data.</text>
</comment>
<evidence type="ECO:0000313" key="3">
    <source>
        <dbReference type="Proteomes" id="UP001185331"/>
    </source>
</evidence>
<reference evidence="2" key="1">
    <citation type="submission" date="2023-07" db="EMBL/GenBank/DDBJ databases">
        <title>Sorghum-associated microbial communities from plants grown in Nebraska, USA.</title>
        <authorList>
            <person name="Schachtman D."/>
        </authorList>
    </citation>
    <scope>NUCLEOTIDE SEQUENCE</scope>
    <source>
        <strain evidence="2">BE330</strain>
    </source>
</reference>
<protein>
    <recommendedName>
        <fullName evidence="1">Excalibur calcium-binding domain-containing protein</fullName>
    </recommendedName>
</protein>
<dbReference type="SMART" id="SM00894">
    <property type="entry name" value="Excalibur"/>
    <property type="match status" value="1"/>
</dbReference>
<dbReference type="Proteomes" id="UP001185331">
    <property type="component" value="Unassembled WGS sequence"/>
</dbReference>
<dbReference type="EMBL" id="JAVDQK010000026">
    <property type="protein sequence ID" value="MDR6221232.1"/>
    <property type="molecule type" value="Genomic_DNA"/>
</dbReference>
<gene>
    <name evidence="2" type="ORF">J2Y00_004864</name>
</gene>
<dbReference type="AlphaFoldDB" id="A0AAE3XGZ1"/>
<feature type="domain" description="Excalibur calcium-binding" evidence="1">
    <location>
        <begin position="84"/>
        <end position="120"/>
    </location>
</feature>
<dbReference type="InterPro" id="IPR008613">
    <property type="entry name" value="Excalibur_Ca-bd_domain"/>
</dbReference>
<evidence type="ECO:0000313" key="2">
    <source>
        <dbReference type="EMBL" id="MDR6221232.1"/>
    </source>
</evidence>
<dbReference type="Gene3D" id="3.60.15.10">
    <property type="entry name" value="Ribonuclease Z/Hydroxyacylglutathione hydrolase-like"/>
    <property type="match status" value="1"/>
</dbReference>
<organism evidence="2 3">
    <name type="scientific">Deinococcus soli</name>
    <name type="common">ex Cha et al. 2016</name>
    <dbReference type="NCBI Taxonomy" id="1309411"/>
    <lineage>
        <taxon>Bacteria</taxon>
        <taxon>Thermotogati</taxon>
        <taxon>Deinococcota</taxon>
        <taxon>Deinococci</taxon>
        <taxon>Deinococcales</taxon>
        <taxon>Deinococcaceae</taxon>
        <taxon>Deinococcus</taxon>
    </lineage>
</organism>
<evidence type="ECO:0000259" key="1">
    <source>
        <dbReference type="SMART" id="SM00894"/>
    </source>
</evidence>
<dbReference type="Pfam" id="PF05901">
    <property type="entry name" value="Excalibur"/>
    <property type="match status" value="1"/>
</dbReference>
<sequence>MRPANVVIGVGPNRYGHPTAEAITLYKKAGAAIYRTDLNGTVTVTVQPGGTYTLSAVKGTGTAAMRTQAPPSITAPAPPASSVVYPDCASVRAAGKALLLRGQPGYSLNLDRDRDGRACE</sequence>